<sequence length="59" mass="6410">MGMVISPGLHCSCYDLSQAGKGQQEQDEQAAIDKPQGEVAYNVERGKEWCALHGLSFVV</sequence>
<name>A0A7J0BZ84_9BACT</name>
<keyword evidence="2" id="KW-1185">Reference proteome</keyword>
<organism evidence="1 2">
    <name type="scientific">Desulfovibrio psychrotolerans</name>
    <dbReference type="NCBI Taxonomy" id="415242"/>
    <lineage>
        <taxon>Bacteria</taxon>
        <taxon>Pseudomonadati</taxon>
        <taxon>Thermodesulfobacteriota</taxon>
        <taxon>Desulfovibrionia</taxon>
        <taxon>Desulfovibrionales</taxon>
        <taxon>Desulfovibrionaceae</taxon>
        <taxon>Desulfovibrio</taxon>
    </lineage>
</organism>
<dbReference type="EMBL" id="BLVP01000036">
    <property type="protein sequence ID" value="GFM38284.1"/>
    <property type="molecule type" value="Genomic_DNA"/>
</dbReference>
<dbReference type="AlphaFoldDB" id="A0A7J0BZ84"/>
<evidence type="ECO:0000313" key="1">
    <source>
        <dbReference type="EMBL" id="GFM38284.1"/>
    </source>
</evidence>
<comment type="caution">
    <text evidence="1">The sequence shown here is derived from an EMBL/GenBank/DDBJ whole genome shotgun (WGS) entry which is preliminary data.</text>
</comment>
<proteinExistence type="predicted"/>
<dbReference type="Proteomes" id="UP000503820">
    <property type="component" value="Unassembled WGS sequence"/>
</dbReference>
<evidence type="ECO:0000313" key="2">
    <source>
        <dbReference type="Proteomes" id="UP000503820"/>
    </source>
</evidence>
<protein>
    <submittedName>
        <fullName evidence="1">Uncharacterized protein</fullName>
    </submittedName>
</protein>
<accession>A0A7J0BZ84</accession>
<gene>
    <name evidence="1" type="ORF">DSM19430T_29680</name>
</gene>
<reference evidence="1 2" key="1">
    <citation type="submission" date="2020-05" db="EMBL/GenBank/DDBJ databases">
        <title>Draft genome sequence of Desulfovibrio psychrotolerans JS1T.</title>
        <authorList>
            <person name="Ueno A."/>
            <person name="Tamazawa S."/>
            <person name="Tamamura S."/>
            <person name="Murakami T."/>
            <person name="Kiyama T."/>
            <person name="Inomata H."/>
            <person name="Amano Y."/>
            <person name="Miyakawa K."/>
            <person name="Tamaki H."/>
            <person name="Naganuma T."/>
            <person name="Kaneko K."/>
        </authorList>
    </citation>
    <scope>NUCLEOTIDE SEQUENCE [LARGE SCALE GENOMIC DNA]</scope>
    <source>
        <strain evidence="1 2">JS1</strain>
    </source>
</reference>